<accession>A0ABP0U063</accession>
<sequence>MQPSWSKTRFERRGELTTLGITLTILSWWIMLLMLLGMCPSSVSKFGGSQPATSSSIRLTLRPDLVLQ</sequence>
<protein>
    <submittedName>
        <fullName evidence="2">Uncharacterized protein</fullName>
    </submittedName>
</protein>
<dbReference type="Proteomes" id="UP001497512">
    <property type="component" value="Chromosome 17"/>
</dbReference>
<gene>
    <name evidence="2" type="ORF">CSSPTR1EN2_LOCUS9613</name>
</gene>
<evidence type="ECO:0000256" key="1">
    <source>
        <dbReference type="SAM" id="Phobius"/>
    </source>
</evidence>
<name>A0ABP0U063_9BRYO</name>
<reference evidence="2" key="1">
    <citation type="submission" date="2024-02" db="EMBL/GenBank/DDBJ databases">
        <authorList>
            <consortium name="ELIXIR-Norway"/>
            <consortium name="Elixir Norway"/>
        </authorList>
    </citation>
    <scope>NUCLEOTIDE SEQUENCE</scope>
</reference>
<feature type="transmembrane region" description="Helical" evidence="1">
    <location>
        <begin position="16"/>
        <end position="36"/>
    </location>
</feature>
<organism evidence="2 3">
    <name type="scientific">Sphagnum troendelagicum</name>
    <dbReference type="NCBI Taxonomy" id="128251"/>
    <lineage>
        <taxon>Eukaryota</taxon>
        <taxon>Viridiplantae</taxon>
        <taxon>Streptophyta</taxon>
        <taxon>Embryophyta</taxon>
        <taxon>Bryophyta</taxon>
        <taxon>Sphagnophytina</taxon>
        <taxon>Sphagnopsida</taxon>
        <taxon>Sphagnales</taxon>
        <taxon>Sphagnaceae</taxon>
        <taxon>Sphagnum</taxon>
    </lineage>
</organism>
<keyword evidence="1" id="KW-0812">Transmembrane</keyword>
<proteinExistence type="predicted"/>
<dbReference type="EMBL" id="OZ019909">
    <property type="protein sequence ID" value="CAK9209297.1"/>
    <property type="molecule type" value="Genomic_DNA"/>
</dbReference>
<evidence type="ECO:0000313" key="3">
    <source>
        <dbReference type="Proteomes" id="UP001497512"/>
    </source>
</evidence>
<keyword evidence="1" id="KW-0472">Membrane</keyword>
<evidence type="ECO:0000313" key="2">
    <source>
        <dbReference type="EMBL" id="CAK9209297.1"/>
    </source>
</evidence>
<keyword evidence="1" id="KW-1133">Transmembrane helix</keyword>
<keyword evidence="3" id="KW-1185">Reference proteome</keyword>